<feature type="compositionally biased region" description="Basic and acidic residues" evidence="2">
    <location>
        <begin position="152"/>
        <end position="179"/>
    </location>
</feature>
<feature type="region of interest" description="Disordered" evidence="2">
    <location>
        <begin position="23"/>
        <end position="47"/>
    </location>
</feature>
<evidence type="ECO:0000256" key="2">
    <source>
        <dbReference type="SAM" id="MobiDB-lite"/>
    </source>
</evidence>
<feature type="compositionally biased region" description="Basic and acidic residues" evidence="2">
    <location>
        <begin position="284"/>
        <end position="302"/>
    </location>
</feature>
<keyword evidence="1" id="KW-0175">Coiled coil</keyword>
<keyword evidence="4" id="KW-1185">Reference proteome</keyword>
<dbReference type="PANTHER" id="PTHR46349">
    <property type="entry name" value="CINGULIN-LIKE PROTEIN 1-RELATED"/>
    <property type="match status" value="1"/>
</dbReference>
<evidence type="ECO:0000259" key="3">
    <source>
        <dbReference type="Pfam" id="PF01576"/>
    </source>
</evidence>
<feature type="domain" description="Myosin tail" evidence="3">
    <location>
        <begin position="795"/>
        <end position="1166"/>
    </location>
</feature>
<dbReference type="GO" id="GO:0016459">
    <property type="term" value="C:myosin complex"/>
    <property type="evidence" value="ECO:0007669"/>
    <property type="project" value="InterPro"/>
</dbReference>
<dbReference type="GO" id="GO:0000226">
    <property type="term" value="P:microtubule cytoskeleton organization"/>
    <property type="evidence" value="ECO:0007669"/>
    <property type="project" value="TreeGrafter"/>
</dbReference>
<feature type="compositionally biased region" description="Polar residues" evidence="2">
    <location>
        <begin position="37"/>
        <end position="46"/>
    </location>
</feature>
<dbReference type="AlphaFoldDB" id="A0A9Y3VRE7"/>
<sequence length="1199" mass="135179">MSSLSADRKTPVDHGVQIRFIKDLHDTGGVYPDKSRGNNSAATPSNKYGVAVRVQGISGQPYVVLKDGEKGDSYGVQLKTPTSSSGTPSPYNSLPKINKVPKEFLNPYTPADNSSQSPVSPAEDEDGEIFGSPLKRPPGDGQAGTQGEEENGMGREKQVEKPKAEHQLKATPSETEKNTDWTSKGTYNEAGLKPVKFNPVGPRGVNQTGSGFTGSLGRYSDKKPNPNSLSQSFPKPPASTDEEPVPVIDTNSLAPINKLISKFNSGTPGSAQQTRGRSGVRQRLGFEERKRSTSLDARKVVEPEVSLPSPTPNPYASPQFTSSSIEIKIQATPASSSLGKSPRSVAKVTAFEAPKSNFKIPEKFNAKSTPPTIAKKPETLPRSQSAEIMGGGDTPIKQTSFNILKNSIGDSEGFLKPKVSPIAETTGSLKKEGSDGSLKTGNLEELQEQIKRLKKELQQAQEELAEERIAREIAESRLHMLEDQLAELQEELRRVSENSSHSDSMQTDVAALQAQLAEATMLRQRLEDTLRQRERELTALKGALKEEVECHDKEMESLREQYGQDMEDLRKTMEQFTQSQEQIEEERERVNASVLTLEQELESWRDQGEQWKTELEATAQELQTTKEENEANPSSQTLQKSHLEKEDLEGELKDLQDSLLAKKKQTSASDDNRSLAEELRCCHNDLKRTRTDLDKQRGQLDEKIEALQALKKASGEKEAALQSEISKLKEQFQKDKTELEKALEKAKESSAGAGSTVVDHGNNNLELQETNSRLRERLARMTKLHSSMPRSPGDEDAVEALEDENRSLKSQLEEAKRGAARLSKERDELVRRLEDRDMEREALRRGKSELEEQKRQLDRAVEKLNKEVELMMGDSRHSVTNLQIQFDEYRERSRKDLLEAQRSSKDRLAELQRAQTNLKAQQEEVSRLKKELLTCSEERDGAQLERDLLNNRLKHLESEFEAEKSTHTDRAREVRGLEDKIKTLEIELDEEKSNVELLNDRISRSRDQVDQLRSELMQERSARHDLEMDKSALERQMKELKSRVADMEGQPRPSAGITLLETKIQELEEKLHSEEREKATIQASQRRTERKLKELNVTLDQERSQHVEQRDQLTLRVKALKRQVDESELEVERLEGVRRKVLRDLEEQRELQEALQAKVTTLESELKRKSQQAHRSTLSSSALSSEDEDGFYDSKISSE</sequence>
<dbReference type="CTD" id="100005752"/>
<evidence type="ECO:0000313" key="5">
    <source>
        <dbReference type="RefSeq" id="XP_005740699.1"/>
    </source>
</evidence>
<name>A0A9Y3VRE7_9CICH</name>
<accession>A0A9Y3VRE7</accession>
<dbReference type="InterPro" id="IPR002928">
    <property type="entry name" value="Myosin_tail"/>
</dbReference>
<dbReference type="RefSeq" id="XP_005740700.1">
    <property type="nucleotide sequence ID" value="XM_005740643.1"/>
</dbReference>
<evidence type="ECO:0000256" key="1">
    <source>
        <dbReference type="ARBA" id="ARBA00023054"/>
    </source>
</evidence>
<feature type="region of interest" description="Disordered" evidence="2">
    <location>
        <begin position="361"/>
        <end position="397"/>
    </location>
</feature>
<feature type="compositionally biased region" description="Basic and acidic residues" evidence="2">
    <location>
        <begin position="641"/>
        <end position="656"/>
    </location>
</feature>
<gene>
    <name evidence="5 6" type="primary">LOC102206596</name>
</gene>
<feature type="compositionally biased region" description="Low complexity" evidence="2">
    <location>
        <begin position="80"/>
        <end position="90"/>
    </location>
</feature>
<evidence type="ECO:0000313" key="6">
    <source>
        <dbReference type="RefSeq" id="XP_005740700.1"/>
    </source>
</evidence>
<dbReference type="PANTHER" id="PTHR46349:SF5">
    <property type="entry name" value="CINGULIN"/>
    <property type="match status" value="1"/>
</dbReference>
<feature type="region of interest" description="Disordered" evidence="2">
    <location>
        <begin position="1165"/>
        <end position="1199"/>
    </location>
</feature>
<feature type="region of interest" description="Disordered" evidence="2">
    <location>
        <begin position="64"/>
        <end position="321"/>
    </location>
</feature>
<reference evidence="5 6" key="1">
    <citation type="submission" date="2025-04" db="UniProtKB">
        <authorList>
            <consortium name="RefSeq"/>
        </authorList>
    </citation>
    <scope>IDENTIFICATION</scope>
</reference>
<dbReference type="RefSeq" id="XP_005740699.1">
    <property type="nucleotide sequence ID" value="XM_005740642.1"/>
</dbReference>
<feature type="region of interest" description="Disordered" evidence="2">
    <location>
        <begin position="619"/>
        <end position="676"/>
    </location>
</feature>
<dbReference type="Gene3D" id="1.10.287.1490">
    <property type="match status" value="1"/>
</dbReference>
<protein>
    <submittedName>
        <fullName evidence="5 6">Cingulin-like isoform X1</fullName>
    </submittedName>
</protein>
<evidence type="ECO:0000313" key="4">
    <source>
        <dbReference type="Proteomes" id="UP000695023"/>
    </source>
</evidence>
<dbReference type="GO" id="GO:0005923">
    <property type="term" value="C:bicellular tight junction"/>
    <property type="evidence" value="ECO:0007669"/>
    <property type="project" value="TreeGrafter"/>
</dbReference>
<proteinExistence type="predicted"/>
<dbReference type="Pfam" id="PF01576">
    <property type="entry name" value="Myosin_tail_1"/>
    <property type="match status" value="1"/>
</dbReference>
<dbReference type="GO" id="GO:0008017">
    <property type="term" value="F:microtubule binding"/>
    <property type="evidence" value="ECO:0007669"/>
    <property type="project" value="TreeGrafter"/>
</dbReference>
<dbReference type="Proteomes" id="UP000695023">
    <property type="component" value="Unplaced"/>
</dbReference>
<organism evidence="4 6">
    <name type="scientific">Pundamilia nyererei</name>
    <dbReference type="NCBI Taxonomy" id="303518"/>
    <lineage>
        <taxon>Eukaryota</taxon>
        <taxon>Metazoa</taxon>
        <taxon>Chordata</taxon>
        <taxon>Craniata</taxon>
        <taxon>Vertebrata</taxon>
        <taxon>Euteleostomi</taxon>
        <taxon>Actinopterygii</taxon>
        <taxon>Neopterygii</taxon>
        <taxon>Teleostei</taxon>
        <taxon>Neoteleostei</taxon>
        <taxon>Acanthomorphata</taxon>
        <taxon>Ovalentaria</taxon>
        <taxon>Cichlomorphae</taxon>
        <taxon>Cichliformes</taxon>
        <taxon>Cichlidae</taxon>
        <taxon>African cichlids</taxon>
        <taxon>Pseudocrenilabrinae</taxon>
        <taxon>Haplochromini</taxon>
        <taxon>Pundamilia</taxon>
    </lineage>
</organism>
<feature type="compositionally biased region" description="Polar residues" evidence="2">
    <location>
        <begin position="262"/>
        <end position="276"/>
    </location>
</feature>
<feature type="compositionally biased region" description="Polar residues" evidence="2">
    <location>
        <begin position="631"/>
        <end position="640"/>
    </location>
</feature>